<evidence type="ECO:0000256" key="2">
    <source>
        <dbReference type="SAM" id="Phobius"/>
    </source>
</evidence>
<organism evidence="3 4">
    <name type="scientific">Periconia digitata</name>
    <dbReference type="NCBI Taxonomy" id="1303443"/>
    <lineage>
        <taxon>Eukaryota</taxon>
        <taxon>Fungi</taxon>
        <taxon>Dikarya</taxon>
        <taxon>Ascomycota</taxon>
        <taxon>Pezizomycotina</taxon>
        <taxon>Dothideomycetes</taxon>
        <taxon>Pleosporomycetidae</taxon>
        <taxon>Pleosporales</taxon>
        <taxon>Massarineae</taxon>
        <taxon>Periconiaceae</taxon>
        <taxon>Periconia</taxon>
    </lineage>
</organism>
<protein>
    <submittedName>
        <fullName evidence="3">Uncharacterized protein</fullName>
    </submittedName>
</protein>
<sequence length="465" mass="52211">MRRPRVLHAITAVSLIAICFLLLSFRRNSVSNEKTSNFHLLIVATGSDLNLCRLLLSASILQYPPPTLIDWKGEGEFNAAGSHLAKIHGTLRYLDALPKDQDNDMVLMLDGYDIVFQLGPEVLLQRYFAEIDTSNARLASKFKKRLGYNSILFGPDKTCFPVDFSRPACWAVPESPLSQFAFGPSTDSDMERSRPRWLNSGTIMGPAADMRALFQATKTRIEQTYDENNELRNSDQMYFSDLWAEQEYARLLHRDGKAIDPMPQERPGVERQHPDLKGEQPDYHVALDYGSNLFQTSAGYRQYLSWITFNQSTIGPESKATEPWKLDLPKDIEQSPKPFAAIGDEDTTWRDVPLGVNTVTGSVFPLIHFTGDKSFRDLWWPRMWFFPQAKKLLVGSSMFADEEPEIGSVHGIRFVKHGIPGSSDQDQEASSSGGARGDGGERLSWVGLCKNHQDGLFSGKSPPRG</sequence>
<feature type="transmembrane region" description="Helical" evidence="2">
    <location>
        <begin position="6"/>
        <end position="25"/>
    </location>
</feature>
<proteinExistence type="predicted"/>
<comment type="caution">
    <text evidence="3">The sequence shown here is derived from an EMBL/GenBank/DDBJ whole genome shotgun (WGS) entry which is preliminary data.</text>
</comment>
<name>A0A9W4USG0_9PLEO</name>
<keyword evidence="2" id="KW-1133">Transmembrane helix</keyword>
<dbReference type="PANTHER" id="PTHR36587:SF2">
    <property type="entry name" value="EXPRESSION SITE-ASSOCIATED GENE 3 (ESAG3)-LIKE PROTEIN"/>
    <property type="match status" value="1"/>
</dbReference>
<keyword evidence="2" id="KW-0812">Transmembrane</keyword>
<dbReference type="PANTHER" id="PTHR36587">
    <property type="entry name" value="EXPRESSION SITE-ASSOCIATED GENE 3 (ESAG3)-LIKE PROTEIN"/>
    <property type="match status" value="1"/>
</dbReference>
<dbReference type="Proteomes" id="UP001152607">
    <property type="component" value="Unassembled WGS sequence"/>
</dbReference>
<keyword evidence="2" id="KW-0472">Membrane</keyword>
<evidence type="ECO:0000313" key="4">
    <source>
        <dbReference type="Proteomes" id="UP001152607"/>
    </source>
</evidence>
<evidence type="ECO:0000313" key="3">
    <source>
        <dbReference type="EMBL" id="CAI6342218.1"/>
    </source>
</evidence>
<dbReference type="EMBL" id="CAOQHR010000013">
    <property type="protein sequence ID" value="CAI6342218.1"/>
    <property type="molecule type" value="Genomic_DNA"/>
</dbReference>
<dbReference type="AlphaFoldDB" id="A0A9W4USG0"/>
<keyword evidence="4" id="KW-1185">Reference proteome</keyword>
<reference evidence="3" key="1">
    <citation type="submission" date="2023-01" db="EMBL/GenBank/DDBJ databases">
        <authorList>
            <person name="Van Ghelder C."/>
            <person name="Rancurel C."/>
        </authorList>
    </citation>
    <scope>NUCLEOTIDE SEQUENCE</scope>
    <source>
        <strain evidence="3">CNCM I-4278</strain>
    </source>
</reference>
<evidence type="ECO:0000256" key="1">
    <source>
        <dbReference type="SAM" id="MobiDB-lite"/>
    </source>
</evidence>
<dbReference type="CDD" id="cd22997">
    <property type="entry name" value="GT_LH"/>
    <property type="match status" value="1"/>
</dbReference>
<feature type="region of interest" description="Disordered" evidence="1">
    <location>
        <begin position="417"/>
        <end position="442"/>
    </location>
</feature>
<dbReference type="OrthoDB" id="422736at2759"/>
<gene>
    <name evidence="3" type="ORF">PDIGIT_LOCUS15423</name>
</gene>
<accession>A0A9W4USG0</accession>